<evidence type="ECO:0000256" key="1">
    <source>
        <dbReference type="SAM" id="SignalP"/>
    </source>
</evidence>
<organism evidence="2">
    <name type="scientific">uncultured Truepera sp</name>
    <dbReference type="NCBI Taxonomy" id="543023"/>
    <lineage>
        <taxon>Bacteria</taxon>
        <taxon>Thermotogati</taxon>
        <taxon>Deinococcota</taxon>
        <taxon>Deinococci</taxon>
        <taxon>Trueperales</taxon>
        <taxon>Trueperaceae</taxon>
        <taxon>Truepera</taxon>
        <taxon>environmental samples</taxon>
    </lineage>
</organism>
<proteinExistence type="predicted"/>
<feature type="signal peptide" evidence="1">
    <location>
        <begin position="1"/>
        <end position="21"/>
    </location>
</feature>
<accession>A0A6J4V9A8</accession>
<keyword evidence="1" id="KW-0732">Signal</keyword>
<name>A0A6J4V9A8_9DEIN</name>
<dbReference type="EMBL" id="CADCWP010000090">
    <property type="protein sequence ID" value="CAA9567820.1"/>
    <property type="molecule type" value="Genomic_DNA"/>
</dbReference>
<reference evidence="2" key="1">
    <citation type="submission" date="2020-02" db="EMBL/GenBank/DDBJ databases">
        <authorList>
            <person name="Meier V. D."/>
        </authorList>
    </citation>
    <scope>NUCLEOTIDE SEQUENCE</scope>
    <source>
        <strain evidence="2">AVDCRST_MAG86</strain>
    </source>
</reference>
<protein>
    <submittedName>
        <fullName evidence="2">Uncharacterized protein</fullName>
    </submittedName>
</protein>
<sequence length="92" mass="10093">MKRGSSLLLTCSLLGGIWASAQEEPLTEPRTFSEEQLGAAFDTCRALAEEAAETRLKFPMKYGLTDEPFSEQLERCVLSVLQGDVVEPMPLG</sequence>
<feature type="chain" id="PRO_5027072933" evidence="1">
    <location>
        <begin position="22"/>
        <end position="92"/>
    </location>
</feature>
<gene>
    <name evidence="2" type="ORF">AVDCRST_MAG86-1352</name>
</gene>
<evidence type="ECO:0000313" key="2">
    <source>
        <dbReference type="EMBL" id="CAA9567820.1"/>
    </source>
</evidence>
<dbReference type="AlphaFoldDB" id="A0A6J4V9A8"/>